<dbReference type="Gene3D" id="1.20.120.350">
    <property type="entry name" value="Voltage-gated potassium channels. Chain C"/>
    <property type="match status" value="1"/>
</dbReference>
<keyword evidence="4 8" id="KW-0812">Transmembrane</keyword>
<feature type="transmembrane region" description="Helical" evidence="8">
    <location>
        <begin position="487"/>
        <end position="509"/>
    </location>
</feature>
<evidence type="ECO:0000256" key="5">
    <source>
        <dbReference type="ARBA" id="ARBA00022989"/>
    </source>
</evidence>
<keyword evidence="2" id="KW-0813">Transport</keyword>
<protein>
    <recommendedName>
        <fullName evidence="11">Sodium/hydrogen exchanger 10</fullName>
    </recommendedName>
</protein>
<feature type="transmembrane region" description="Helical" evidence="8">
    <location>
        <begin position="140"/>
        <end position="161"/>
    </location>
</feature>
<dbReference type="AlphaFoldDB" id="A0A8X6NHA3"/>
<dbReference type="InterPro" id="IPR018422">
    <property type="entry name" value="Cation/H_exchanger_CPA1"/>
</dbReference>
<dbReference type="InterPro" id="IPR027359">
    <property type="entry name" value="Volt_channel_dom_sf"/>
</dbReference>
<dbReference type="Gene3D" id="2.60.120.10">
    <property type="entry name" value="Jelly Rolls"/>
    <property type="match status" value="1"/>
</dbReference>
<keyword evidence="6" id="KW-0406">Ion transport</keyword>
<evidence type="ECO:0000313" key="9">
    <source>
        <dbReference type="EMBL" id="GFT13099.1"/>
    </source>
</evidence>
<evidence type="ECO:0008006" key="11">
    <source>
        <dbReference type="Google" id="ProtNLM"/>
    </source>
</evidence>
<keyword evidence="5 8" id="KW-1133">Transmembrane helix</keyword>
<comment type="caution">
    <text evidence="9">The sequence shown here is derived from an EMBL/GenBank/DDBJ whole genome shotgun (WGS) entry which is preliminary data.</text>
</comment>
<evidence type="ECO:0000256" key="8">
    <source>
        <dbReference type="SAM" id="Phobius"/>
    </source>
</evidence>
<dbReference type="GO" id="GO:0015385">
    <property type="term" value="F:sodium:proton antiporter activity"/>
    <property type="evidence" value="ECO:0007669"/>
    <property type="project" value="InterPro"/>
</dbReference>
<dbReference type="GO" id="GO:0005886">
    <property type="term" value="C:plasma membrane"/>
    <property type="evidence" value="ECO:0007669"/>
    <property type="project" value="UniProtKB-SubCell"/>
</dbReference>
<evidence type="ECO:0000256" key="6">
    <source>
        <dbReference type="ARBA" id="ARBA00023065"/>
    </source>
</evidence>
<feature type="transmembrane region" description="Helical" evidence="8">
    <location>
        <begin position="104"/>
        <end position="128"/>
    </location>
</feature>
<organism evidence="9 10">
    <name type="scientific">Nephila pilipes</name>
    <name type="common">Giant wood spider</name>
    <name type="synonym">Nephila maculata</name>
    <dbReference type="NCBI Taxonomy" id="299642"/>
    <lineage>
        <taxon>Eukaryota</taxon>
        <taxon>Metazoa</taxon>
        <taxon>Ecdysozoa</taxon>
        <taxon>Arthropoda</taxon>
        <taxon>Chelicerata</taxon>
        <taxon>Arachnida</taxon>
        <taxon>Araneae</taxon>
        <taxon>Araneomorphae</taxon>
        <taxon>Entelegynae</taxon>
        <taxon>Araneoidea</taxon>
        <taxon>Nephilidae</taxon>
        <taxon>Nephila</taxon>
    </lineage>
</organism>
<feature type="transmembrane region" description="Helical" evidence="8">
    <location>
        <begin position="34"/>
        <end position="54"/>
    </location>
</feature>
<evidence type="ECO:0000256" key="2">
    <source>
        <dbReference type="ARBA" id="ARBA00022448"/>
    </source>
</evidence>
<evidence type="ECO:0000256" key="7">
    <source>
        <dbReference type="ARBA" id="ARBA00023136"/>
    </source>
</evidence>
<dbReference type="InterPro" id="IPR018490">
    <property type="entry name" value="cNMP-bd_dom_sf"/>
</dbReference>
<dbReference type="SUPFAM" id="SSF51206">
    <property type="entry name" value="cAMP-binding domain-like"/>
    <property type="match status" value="1"/>
</dbReference>
<dbReference type="Proteomes" id="UP000887013">
    <property type="component" value="Unassembled WGS sequence"/>
</dbReference>
<dbReference type="PANTHER" id="PTHR10110:SF86">
    <property type="entry name" value="SODIUM_HYDROGEN EXCHANGER 7"/>
    <property type="match status" value="1"/>
</dbReference>
<evidence type="ECO:0000256" key="4">
    <source>
        <dbReference type="ARBA" id="ARBA00022692"/>
    </source>
</evidence>
<sequence>MGTIALLRRTEMDTDMEVTFTFCIAYLTYYICEVSFRVSGVLSVVVLGVCISSYKSSVNYNRDESSTVHQFWETLSFWANTLIFTIVGVIIASTHFKSFGATDIGLIFATYVAITLIRLLMIEILSPILETKGYGFSGSYAAVLTWGGLRGAVGLALVLIAQHSIPPNIARQLLTQVSGNIFLTLVFNAPTMRILLEVLGIGQVSAKNVKYMTQAVNLLRNVVNMNEKVIRMDKHMTGVDWMWVRSVTHIKNPYEKMKDVQTEVPSAFEADRGQCPKCKSEIKIEPNEEETRALEEDSRFRILRAFESSIWSQHYHYGILRRTLRHLNTAIENTIDEPGKYLMTEDISETFLVIGGITQYVKNVMMKIRDSLRIEDRQSMAKLYLTNLQEDISGFRKWCLASFISEQHAIVLFWVMLLNVIPIAAEIATFVIEKRKGNETPSEKFVKEFTVFESLNTFAMCFYIYDTTNGIMALGFREYFHSHGNKIDFFVTIVVVVQAIFFIVGVSALRLTYPIIYATITLSCLRLLRLLRVIFHVLFTTLLDEVCSVIYNAYDFAIGFIVANDMIVKNAFKTLVYEPSADLAQFTAENNIAQALSHLDDLDTNFPEITSAWKTQRATVYVLRDMKHVVEKMFEIYMLDENDADVLLEDINVKINDALCAPRHMPVKTEIRDLMKNVSWIENEDMLDMIMASGTFSTFSEDDVIQETGVTHPDVKIITSGILQISGVNDERKYNMLPNTDSLLYFIKGGSFCDYLTAPESIGILGYLQRTNSATTAICMKKSQLMNVSYSILEEAENQFGDLSYRIWRPIAIKIAQIVLEEEEVYEYWTEERIKIHLEEGIFPDLQGMTDFNVHEAIKDMVLIQGRVEDSDTDIVYEGPAYIPSAVRRLKLIDDPAERPRVIMILLREERYHSQTIMGWIKPNDISYKGLCLVHGIRRASLYGIEQIKEALGAHRSSFVQTLGQIFTKPKDGSILQSDTP</sequence>
<accession>A0A8X6NHA3</accession>
<feature type="transmembrane region" description="Helical" evidence="8">
    <location>
        <begin position="74"/>
        <end position="92"/>
    </location>
</feature>
<dbReference type="EMBL" id="BMAW01057835">
    <property type="protein sequence ID" value="GFT13099.1"/>
    <property type="molecule type" value="Genomic_DNA"/>
</dbReference>
<gene>
    <name evidence="9" type="primary">NHX8</name>
    <name evidence="9" type="ORF">NPIL_200752</name>
</gene>
<evidence type="ECO:0000256" key="1">
    <source>
        <dbReference type="ARBA" id="ARBA00004651"/>
    </source>
</evidence>
<feature type="transmembrane region" description="Helical" evidence="8">
    <location>
        <begin position="173"/>
        <end position="196"/>
    </location>
</feature>
<dbReference type="SUPFAM" id="SSF81324">
    <property type="entry name" value="Voltage-gated potassium channels"/>
    <property type="match status" value="1"/>
</dbReference>
<name>A0A8X6NHA3_NEPPI</name>
<dbReference type="GO" id="GO:0015386">
    <property type="term" value="F:potassium:proton antiporter activity"/>
    <property type="evidence" value="ECO:0007669"/>
    <property type="project" value="TreeGrafter"/>
</dbReference>
<dbReference type="InterPro" id="IPR014710">
    <property type="entry name" value="RmlC-like_jellyroll"/>
</dbReference>
<dbReference type="GO" id="GO:0051453">
    <property type="term" value="P:regulation of intracellular pH"/>
    <property type="evidence" value="ECO:0007669"/>
    <property type="project" value="TreeGrafter"/>
</dbReference>
<dbReference type="GO" id="GO:0098719">
    <property type="term" value="P:sodium ion import across plasma membrane"/>
    <property type="evidence" value="ECO:0007669"/>
    <property type="project" value="TreeGrafter"/>
</dbReference>
<keyword evidence="10" id="KW-1185">Reference proteome</keyword>
<feature type="transmembrane region" description="Helical" evidence="8">
    <location>
        <begin position="411"/>
        <end position="432"/>
    </location>
</feature>
<proteinExistence type="predicted"/>
<dbReference type="OrthoDB" id="6435720at2759"/>
<evidence type="ECO:0000256" key="3">
    <source>
        <dbReference type="ARBA" id="ARBA00022475"/>
    </source>
</evidence>
<evidence type="ECO:0000313" key="10">
    <source>
        <dbReference type="Proteomes" id="UP000887013"/>
    </source>
</evidence>
<keyword evidence="7 8" id="KW-0472">Membrane</keyword>
<reference evidence="9" key="1">
    <citation type="submission" date="2020-08" db="EMBL/GenBank/DDBJ databases">
        <title>Multicomponent nature underlies the extraordinary mechanical properties of spider dragline silk.</title>
        <authorList>
            <person name="Kono N."/>
            <person name="Nakamura H."/>
            <person name="Mori M."/>
            <person name="Yoshida Y."/>
            <person name="Ohtoshi R."/>
            <person name="Malay A.D."/>
            <person name="Moran D.A.P."/>
            <person name="Tomita M."/>
            <person name="Numata K."/>
            <person name="Arakawa K."/>
        </authorList>
    </citation>
    <scope>NUCLEOTIDE SEQUENCE</scope>
</reference>
<keyword evidence="3" id="KW-1003">Cell membrane</keyword>
<comment type="subcellular location">
    <subcellularLocation>
        <location evidence="1">Cell membrane</location>
        <topology evidence="1">Multi-pass membrane protein</topology>
    </subcellularLocation>
</comment>
<dbReference type="PANTHER" id="PTHR10110">
    <property type="entry name" value="SODIUM/HYDROGEN EXCHANGER"/>
    <property type="match status" value="1"/>
</dbReference>